<dbReference type="PANTHER" id="PTHR46120:SF1">
    <property type="entry name" value="HCY-BINDING DOMAIN-CONTAINING PROTEIN"/>
    <property type="match status" value="1"/>
</dbReference>
<dbReference type="Gene3D" id="3.20.20.330">
    <property type="entry name" value="Homocysteine-binding-like domain"/>
    <property type="match status" value="1"/>
</dbReference>
<evidence type="ECO:0000313" key="4">
    <source>
        <dbReference type="Proteomes" id="UP001519460"/>
    </source>
</evidence>
<proteinExistence type="predicted"/>
<dbReference type="InterPro" id="IPR036589">
    <property type="entry name" value="HCY_dom_sf"/>
</dbReference>
<evidence type="ECO:0000256" key="1">
    <source>
        <dbReference type="ARBA" id="ARBA00034478"/>
    </source>
</evidence>
<dbReference type="PANTHER" id="PTHR46120">
    <property type="entry name" value="BETAINE--HOMOCYSTEINE S-METHYLTRANSFERASE 1"/>
    <property type="match status" value="1"/>
</dbReference>
<dbReference type="Proteomes" id="UP001519460">
    <property type="component" value="Unassembled WGS sequence"/>
</dbReference>
<gene>
    <name evidence="3" type="ORF">BaRGS_00011356</name>
</gene>
<sequence>MLRAAEVQKYSHGRFFSSAAKPVKDKAVSIVRPLAGGGGGGEEGVRIRATRKASRWREHYLRGRIHVGVGATRLPKLKHGAFTPEVVLDHPERVTSLHEEFVHAGSDVVEAFTVADIRSFAAAARGLGVQYIGLCCGNSAFYMREVAEAYGRRPQSCNYSPDTSLSMAVGDTEKMSPQARKYQKHSMGRPPNP</sequence>
<keyword evidence="4" id="KW-1185">Reference proteome</keyword>
<accession>A0ABD0LCK9</accession>
<comment type="caution">
    <text evidence="3">The sequence shown here is derived from an EMBL/GenBank/DDBJ whole genome shotgun (WGS) entry which is preliminary data.</text>
</comment>
<protein>
    <submittedName>
        <fullName evidence="3">Uncharacterized protein</fullName>
    </submittedName>
</protein>
<evidence type="ECO:0000313" key="3">
    <source>
        <dbReference type="EMBL" id="KAK7497312.1"/>
    </source>
</evidence>
<reference evidence="3 4" key="1">
    <citation type="journal article" date="2023" name="Sci. Data">
        <title>Genome assembly of the Korean intertidal mud-creeper Batillaria attramentaria.</title>
        <authorList>
            <person name="Patra A.K."/>
            <person name="Ho P.T."/>
            <person name="Jun S."/>
            <person name="Lee S.J."/>
            <person name="Kim Y."/>
            <person name="Won Y.J."/>
        </authorList>
    </citation>
    <scope>NUCLEOTIDE SEQUENCE [LARGE SCALE GENOMIC DNA]</scope>
    <source>
        <strain evidence="3">Wonlab-2016</strain>
    </source>
</reference>
<comment type="pathway">
    <text evidence="1">Amino-acid biosynthesis; L-methionine biosynthesis via de novo pathway.</text>
</comment>
<evidence type="ECO:0000256" key="2">
    <source>
        <dbReference type="SAM" id="MobiDB-lite"/>
    </source>
</evidence>
<name>A0ABD0LCK9_9CAEN</name>
<dbReference type="InterPro" id="IPR051524">
    <property type="entry name" value="BHMT"/>
</dbReference>
<feature type="region of interest" description="Disordered" evidence="2">
    <location>
        <begin position="158"/>
        <end position="193"/>
    </location>
</feature>
<dbReference type="AlphaFoldDB" id="A0ABD0LCK9"/>
<dbReference type="SUPFAM" id="SSF82282">
    <property type="entry name" value="Homocysteine S-methyltransferase"/>
    <property type="match status" value="2"/>
</dbReference>
<organism evidence="3 4">
    <name type="scientific">Batillaria attramentaria</name>
    <dbReference type="NCBI Taxonomy" id="370345"/>
    <lineage>
        <taxon>Eukaryota</taxon>
        <taxon>Metazoa</taxon>
        <taxon>Spiralia</taxon>
        <taxon>Lophotrochozoa</taxon>
        <taxon>Mollusca</taxon>
        <taxon>Gastropoda</taxon>
        <taxon>Caenogastropoda</taxon>
        <taxon>Sorbeoconcha</taxon>
        <taxon>Cerithioidea</taxon>
        <taxon>Batillariidae</taxon>
        <taxon>Batillaria</taxon>
    </lineage>
</organism>
<dbReference type="EMBL" id="JACVVK020000059">
    <property type="protein sequence ID" value="KAK7497312.1"/>
    <property type="molecule type" value="Genomic_DNA"/>
</dbReference>